<dbReference type="InterPro" id="IPR023213">
    <property type="entry name" value="CAT-like_dom_sf"/>
</dbReference>
<evidence type="ECO:0000256" key="1">
    <source>
        <dbReference type="PIRSR" id="PIRSR000440-1"/>
    </source>
</evidence>
<dbReference type="Pfam" id="PF00302">
    <property type="entry name" value="CAT"/>
    <property type="match status" value="1"/>
</dbReference>
<dbReference type="PANTHER" id="PTHR38474">
    <property type="entry name" value="SLR0299 PROTEIN"/>
    <property type="match status" value="1"/>
</dbReference>
<name>A0A318IZ36_9BURK</name>
<keyword evidence="2" id="KW-0808">Transferase</keyword>
<reference evidence="2 3" key="1">
    <citation type="submission" date="2018-05" db="EMBL/GenBank/DDBJ databases">
        <title>Genomic Encyclopedia of Type Strains, Phase IV (KMG-IV): sequencing the most valuable type-strain genomes for metagenomic binning, comparative biology and taxonomic classification.</title>
        <authorList>
            <person name="Goeker M."/>
        </authorList>
    </citation>
    <scope>NUCLEOTIDE SEQUENCE [LARGE SCALE GENOMIC DNA]</scope>
    <source>
        <strain evidence="2 3">DSM 19792</strain>
    </source>
</reference>
<accession>A0A318IZ36</accession>
<dbReference type="GO" id="GO:0008811">
    <property type="term" value="F:chloramphenicol O-acetyltransferase activity"/>
    <property type="evidence" value="ECO:0007669"/>
    <property type="project" value="InterPro"/>
</dbReference>
<evidence type="ECO:0000313" key="3">
    <source>
        <dbReference type="Proteomes" id="UP000247792"/>
    </source>
</evidence>
<dbReference type="Proteomes" id="UP000247792">
    <property type="component" value="Unassembled WGS sequence"/>
</dbReference>
<protein>
    <submittedName>
        <fullName evidence="2">Chloramphenicol O-acetyltransferase type A</fullName>
    </submittedName>
</protein>
<evidence type="ECO:0000313" key="2">
    <source>
        <dbReference type="EMBL" id="PXX39651.1"/>
    </source>
</evidence>
<dbReference type="Gene3D" id="3.30.559.10">
    <property type="entry name" value="Chloramphenicol acetyltransferase-like domain"/>
    <property type="match status" value="1"/>
</dbReference>
<keyword evidence="3" id="KW-1185">Reference proteome</keyword>
<dbReference type="EMBL" id="QJKB01000010">
    <property type="protein sequence ID" value="PXX39651.1"/>
    <property type="molecule type" value="Genomic_DNA"/>
</dbReference>
<dbReference type="PIRSF" id="PIRSF000440">
    <property type="entry name" value="CAT"/>
    <property type="match status" value="1"/>
</dbReference>
<dbReference type="SUPFAM" id="SSF52777">
    <property type="entry name" value="CoA-dependent acyltransferases"/>
    <property type="match status" value="1"/>
</dbReference>
<dbReference type="AlphaFoldDB" id="A0A318IZ36"/>
<organism evidence="2 3">
    <name type="scientific">Undibacterium pigrum</name>
    <dbReference type="NCBI Taxonomy" id="401470"/>
    <lineage>
        <taxon>Bacteria</taxon>
        <taxon>Pseudomonadati</taxon>
        <taxon>Pseudomonadota</taxon>
        <taxon>Betaproteobacteria</taxon>
        <taxon>Burkholderiales</taxon>
        <taxon>Oxalobacteraceae</taxon>
        <taxon>Undibacterium</taxon>
    </lineage>
</organism>
<dbReference type="PANTHER" id="PTHR38474:SF1">
    <property type="entry name" value="SLR0299 PROTEIN"/>
    <property type="match status" value="1"/>
</dbReference>
<dbReference type="InterPro" id="IPR001707">
    <property type="entry name" value="Cmp_AcTrfase"/>
</dbReference>
<proteinExistence type="predicted"/>
<gene>
    <name evidence="2" type="ORF">DFR42_11015</name>
</gene>
<sequence>MRGQNFLPLFILNDPDMKKQLDIANWNRREHYAFFSRKEEPFHSLSLNVDCTWAYQHCKEEQHSFFLFYLHQILNAIMRTDAMRYRIEDGKVFDYEVIHANATVQRADHTFGFCPIYYEKDFAAFVTGANIAMDKIKNSSGLCFNDECAREDVIHFSAIPWISFTGLTHARQYDRKDSVPKISVGKFFKQDQHLMLPVAIFVHHGLVDAYHVHQFVETLEAGLSGKFK</sequence>
<dbReference type="SMART" id="SM01059">
    <property type="entry name" value="CAT"/>
    <property type="match status" value="1"/>
</dbReference>
<feature type="active site" description="Proton acceptor" evidence="1">
    <location>
        <position position="204"/>
    </location>
</feature>
<comment type="caution">
    <text evidence="2">The sequence shown here is derived from an EMBL/GenBank/DDBJ whole genome shotgun (WGS) entry which is preliminary data.</text>
</comment>